<feature type="compositionally biased region" description="Polar residues" evidence="1">
    <location>
        <begin position="57"/>
        <end position="73"/>
    </location>
</feature>
<protein>
    <submittedName>
        <fullName evidence="2">Uncharacterized protein</fullName>
    </submittedName>
</protein>
<evidence type="ECO:0000313" key="3">
    <source>
        <dbReference type="Proteomes" id="UP001151760"/>
    </source>
</evidence>
<reference evidence="2" key="2">
    <citation type="submission" date="2022-01" db="EMBL/GenBank/DDBJ databases">
        <authorList>
            <person name="Yamashiro T."/>
            <person name="Shiraishi A."/>
            <person name="Satake H."/>
            <person name="Nakayama K."/>
        </authorList>
    </citation>
    <scope>NUCLEOTIDE SEQUENCE</scope>
</reference>
<gene>
    <name evidence="2" type="ORF">Tco_0974981</name>
</gene>
<evidence type="ECO:0000313" key="2">
    <source>
        <dbReference type="EMBL" id="GJT48824.1"/>
    </source>
</evidence>
<dbReference type="Proteomes" id="UP001151760">
    <property type="component" value="Unassembled WGS sequence"/>
</dbReference>
<evidence type="ECO:0000256" key="1">
    <source>
        <dbReference type="SAM" id="MobiDB-lite"/>
    </source>
</evidence>
<keyword evidence="3" id="KW-1185">Reference proteome</keyword>
<organism evidence="2 3">
    <name type="scientific">Tanacetum coccineum</name>
    <dbReference type="NCBI Taxonomy" id="301880"/>
    <lineage>
        <taxon>Eukaryota</taxon>
        <taxon>Viridiplantae</taxon>
        <taxon>Streptophyta</taxon>
        <taxon>Embryophyta</taxon>
        <taxon>Tracheophyta</taxon>
        <taxon>Spermatophyta</taxon>
        <taxon>Magnoliopsida</taxon>
        <taxon>eudicotyledons</taxon>
        <taxon>Gunneridae</taxon>
        <taxon>Pentapetalae</taxon>
        <taxon>asterids</taxon>
        <taxon>campanulids</taxon>
        <taxon>Asterales</taxon>
        <taxon>Asteraceae</taxon>
        <taxon>Asteroideae</taxon>
        <taxon>Anthemideae</taxon>
        <taxon>Anthemidinae</taxon>
        <taxon>Tanacetum</taxon>
    </lineage>
</organism>
<accession>A0ABQ5ED29</accession>
<dbReference type="EMBL" id="BQNB010016185">
    <property type="protein sequence ID" value="GJT48824.1"/>
    <property type="molecule type" value="Genomic_DNA"/>
</dbReference>
<feature type="region of interest" description="Disordered" evidence="1">
    <location>
        <begin position="31"/>
        <end position="73"/>
    </location>
</feature>
<reference evidence="2" key="1">
    <citation type="journal article" date="2022" name="Int. J. Mol. Sci.">
        <title>Draft Genome of Tanacetum Coccineum: Genomic Comparison of Closely Related Tanacetum-Family Plants.</title>
        <authorList>
            <person name="Yamashiro T."/>
            <person name="Shiraishi A."/>
            <person name="Nakayama K."/>
            <person name="Satake H."/>
        </authorList>
    </citation>
    <scope>NUCLEOTIDE SEQUENCE</scope>
</reference>
<comment type="caution">
    <text evidence="2">The sequence shown here is derived from an EMBL/GenBank/DDBJ whole genome shotgun (WGS) entry which is preliminary data.</text>
</comment>
<sequence>MISLLMVNVGFTNDADDDWNIRVVETEMSQSMNMSSIEGKSSSERKKMSKPLKIHQDSVTTTPIRGATSSGPNRCIDQQASFGYFGERYGYFPEQEFFPERAVIDMNNYEAD</sequence>
<name>A0ABQ5ED29_9ASTR</name>
<proteinExistence type="predicted"/>
<feature type="compositionally biased region" description="Polar residues" evidence="1">
    <location>
        <begin position="31"/>
        <end position="40"/>
    </location>
</feature>